<dbReference type="Proteomes" id="UP000520814">
    <property type="component" value="Unassembled WGS sequence"/>
</dbReference>
<evidence type="ECO:0000259" key="2">
    <source>
        <dbReference type="PROSITE" id="PS50263"/>
    </source>
</evidence>
<comment type="similarity">
    <text evidence="1">Belongs to the carbon-nitrogen hydrolase superfamily. NIT1/NIT2 family.</text>
</comment>
<dbReference type="AlphaFoldDB" id="A0A7W9W932"/>
<gene>
    <name evidence="3" type="ORF">HNQ39_004038</name>
</gene>
<organism evidence="3 4">
    <name type="scientific">Armatimonas rosea</name>
    <dbReference type="NCBI Taxonomy" id="685828"/>
    <lineage>
        <taxon>Bacteria</taxon>
        <taxon>Bacillati</taxon>
        <taxon>Armatimonadota</taxon>
        <taxon>Armatimonadia</taxon>
        <taxon>Armatimonadales</taxon>
        <taxon>Armatimonadaceae</taxon>
        <taxon>Armatimonas</taxon>
    </lineage>
</organism>
<evidence type="ECO:0000313" key="3">
    <source>
        <dbReference type="EMBL" id="MBB6052217.1"/>
    </source>
</evidence>
<dbReference type="GO" id="GO:0016787">
    <property type="term" value="F:hydrolase activity"/>
    <property type="evidence" value="ECO:0007669"/>
    <property type="project" value="UniProtKB-KW"/>
</dbReference>
<proteinExistence type="inferred from homology"/>
<dbReference type="PANTHER" id="PTHR23088">
    <property type="entry name" value="NITRILASE-RELATED"/>
    <property type="match status" value="1"/>
</dbReference>
<sequence>MAKTLIVATVCLRAECDVAANRATFLRYLHAAKAQGAELVLFPEVALQQNPGWGYISHVPTDREKDYVRRTAEPIPGPSCDWLTEQAEALNLHVIFGMTELGPDSKLYNTSVFLGPGGILARYRKHRLWDEETGGNEHCFWSYGDQAGLVVESPWGKLGMMICVEMSHGYGKHLAEAGAQIIATVSAWTGDHGWLFEEYAAQNAIESGCWHLVANQGGTVGQTWDYGHSRIVAPDGTLVASTGKDEGMVVATITLTD</sequence>
<dbReference type="PROSITE" id="PS50263">
    <property type="entry name" value="CN_HYDROLASE"/>
    <property type="match status" value="1"/>
</dbReference>
<dbReference type="InterPro" id="IPR036526">
    <property type="entry name" value="C-N_Hydrolase_sf"/>
</dbReference>
<dbReference type="Gene3D" id="3.60.110.10">
    <property type="entry name" value="Carbon-nitrogen hydrolase"/>
    <property type="match status" value="1"/>
</dbReference>
<keyword evidence="3" id="KW-0378">Hydrolase</keyword>
<accession>A0A7W9W932</accession>
<dbReference type="SUPFAM" id="SSF56317">
    <property type="entry name" value="Carbon-nitrogen hydrolase"/>
    <property type="match status" value="1"/>
</dbReference>
<evidence type="ECO:0000313" key="4">
    <source>
        <dbReference type="Proteomes" id="UP000520814"/>
    </source>
</evidence>
<reference evidence="3 4" key="1">
    <citation type="submission" date="2020-08" db="EMBL/GenBank/DDBJ databases">
        <title>Genomic Encyclopedia of Type Strains, Phase IV (KMG-IV): sequencing the most valuable type-strain genomes for metagenomic binning, comparative biology and taxonomic classification.</title>
        <authorList>
            <person name="Goeker M."/>
        </authorList>
    </citation>
    <scope>NUCLEOTIDE SEQUENCE [LARGE SCALE GENOMIC DNA]</scope>
    <source>
        <strain evidence="3 4">DSM 23562</strain>
    </source>
</reference>
<dbReference type="Pfam" id="PF00795">
    <property type="entry name" value="CN_hydrolase"/>
    <property type="match status" value="1"/>
</dbReference>
<name>A0A7W9W932_ARMRO</name>
<keyword evidence="4" id="KW-1185">Reference proteome</keyword>
<dbReference type="EMBL" id="JACHGW010000004">
    <property type="protein sequence ID" value="MBB6052217.1"/>
    <property type="molecule type" value="Genomic_DNA"/>
</dbReference>
<comment type="caution">
    <text evidence="3">The sequence shown here is derived from an EMBL/GenBank/DDBJ whole genome shotgun (WGS) entry which is preliminary data.</text>
</comment>
<protein>
    <submittedName>
        <fullName evidence="3">Putative amidohydrolase</fullName>
    </submittedName>
</protein>
<feature type="domain" description="CN hydrolase" evidence="2">
    <location>
        <begin position="2"/>
        <end position="255"/>
    </location>
</feature>
<dbReference type="RefSeq" id="WP_184200847.1">
    <property type="nucleotide sequence ID" value="NZ_JACHGW010000004.1"/>
</dbReference>
<dbReference type="InterPro" id="IPR003010">
    <property type="entry name" value="C-N_Hydrolase"/>
</dbReference>
<dbReference type="CDD" id="cd07197">
    <property type="entry name" value="nitrilase"/>
    <property type="match status" value="1"/>
</dbReference>
<evidence type="ECO:0000256" key="1">
    <source>
        <dbReference type="ARBA" id="ARBA00010613"/>
    </source>
</evidence>
<dbReference type="PANTHER" id="PTHR23088:SF27">
    <property type="entry name" value="DEAMINATED GLUTATHIONE AMIDASE"/>
    <property type="match status" value="1"/>
</dbReference>